<feature type="domain" description="Flagellar basal-body/hook protein C-terminal" evidence="6">
    <location>
        <begin position="226"/>
        <end position="269"/>
    </location>
</feature>
<dbReference type="InterPro" id="IPR053967">
    <property type="entry name" value="LlgE_F_G-like_D1"/>
</dbReference>
<evidence type="ECO:0000256" key="2">
    <source>
        <dbReference type="ARBA" id="ARBA00009677"/>
    </source>
</evidence>
<evidence type="ECO:0000259" key="6">
    <source>
        <dbReference type="Pfam" id="PF06429"/>
    </source>
</evidence>
<name>A0A0U1NN53_9RHOB</name>
<dbReference type="GO" id="GO:0071978">
    <property type="term" value="P:bacterial-type flagellum-dependent swarming motility"/>
    <property type="evidence" value="ECO:0007669"/>
    <property type="project" value="TreeGrafter"/>
</dbReference>
<dbReference type="PANTHER" id="PTHR30435:SF19">
    <property type="entry name" value="FLAGELLAR BASAL-BODY ROD PROTEIN FLGG"/>
    <property type="match status" value="1"/>
</dbReference>
<dbReference type="RefSeq" id="WP_048599554.1">
    <property type="nucleotide sequence ID" value="NZ_CVPC01000013.1"/>
</dbReference>
<evidence type="ECO:0000256" key="1">
    <source>
        <dbReference type="ARBA" id="ARBA00004117"/>
    </source>
</evidence>
<dbReference type="Pfam" id="PF22692">
    <property type="entry name" value="LlgE_F_G_D1"/>
    <property type="match status" value="1"/>
</dbReference>
<protein>
    <submittedName>
        <fullName evidence="8">Distal rod protein</fullName>
    </submittedName>
</protein>
<keyword evidence="9" id="KW-1185">Reference proteome</keyword>
<evidence type="ECO:0000313" key="8">
    <source>
        <dbReference type="EMBL" id="CRK76138.1"/>
    </source>
</evidence>
<organism evidence="8 9">
    <name type="scientific">Nereida ignava</name>
    <dbReference type="NCBI Taxonomy" id="282199"/>
    <lineage>
        <taxon>Bacteria</taxon>
        <taxon>Pseudomonadati</taxon>
        <taxon>Pseudomonadota</taxon>
        <taxon>Alphaproteobacteria</taxon>
        <taxon>Rhodobacterales</taxon>
        <taxon>Roseobacteraceae</taxon>
        <taxon>Nereida</taxon>
    </lineage>
</organism>
<dbReference type="Proteomes" id="UP000048949">
    <property type="component" value="Unassembled WGS sequence"/>
</dbReference>
<dbReference type="InterPro" id="IPR020013">
    <property type="entry name" value="Flagellar_FlgE/F/G"/>
</dbReference>
<sequence length="270" mass="27634">MYGIIRSGMATAMHEISVVSNNIANSGSTGFKKSDVSFSDIYGSATPDTVARTASGFGSAISDTRRNDGQGTILSRGGALNVALIGSGMFTTSPPDAAGAASAATVFTRNGEFSLDKEGFLRSADGSFVRGVVAGEGGEAGTGLKTIQIPFTVEEQNLSQLEVASDGTISATYGNSNVVNSGQLAIANFSNQGGLRNIGAARFAQSAQSGEPLYGVAGQSGFGTIQSGALEGSNVDITQEMTVMIRAQQQFSGSARVLQANSDMVEKLTR</sequence>
<evidence type="ECO:0000259" key="7">
    <source>
        <dbReference type="Pfam" id="PF22692"/>
    </source>
</evidence>
<evidence type="ECO:0000259" key="5">
    <source>
        <dbReference type="Pfam" id="PF00460"/>
    </source>
</evidence>
<feature type="domain" description="Flagellar hook protein FlgE/F/G-like D1" evidence="7">
    <location>
        <begin position="85"/>
        <end position="171"/>
    </location>
</feature>
<comment type="similarity">
    <text evidence="2 4">Belongs to the flagella basal body rod proteins family.</text>
</comment>
<dbReference type="AlphaFoldDB" id="A0A0U1NN53"/>
<evidence type="ECO:0000256" key="4">
    <source>
        <dbReference type="RuleBase" id="RU362116"/>
    </source>
</evidence>
<dbReference type="Pfam" id="PF06429">
    <property type="entry name" value="Flg_bbr_C"/>
    <property type="match status" value="1"/>
</dbReference>
<reference evidence="8 9" key="1">
    <citation type="submission" date="2015-04" db="EMBL/GenBank/DDBJ databases">
        <authorList>
            <person name="Syromyatnikov M.Y."/>
            <person name="Popov V.N."/>
        </authorList>
    </citation>
    <scope>NUCLEOTIDE SEQUENCE [LARGE SCALE GENOMIC DNA]</scope>
    <source>
        <strain evidence="8 9">CECT 5292</strain>
    </source>
</reference>
<dbReference type="Pfam" id="PF00460">
    <property type="entry name" value="Flg_bb_rod"/>
    <property type="match status" value="1"/>
</dbReference>
<dbReference type="NCBIfam" id="TIGR03506">
    <property type="entry name" value="FlgEFG_subfam"/>
    <property type="match status" value="2"/>
</dbReference>
<gene>
    <name evidence="8" type="primary">flgG_1</name>
    <name evidence="8" type="ORF">NIG5292_02195</name>
</gene>
<evidence type="ECO:0000256" key="3">
    <source>
        <dbReference type="ARBA" id="ARBA00023143"/>
    </source>
</evidence>
<dbReference type="PANTHER" id="PTHR30435">
    <property type="entry name" value="FLAGELLAR PROTEIN"/>
    <property type="match status" value="1"/>
</dbReference>
<dbReference type="EMBL" id="CVQV01000013">
    <property type="protein sequence ID" value="CRK76138.1"/>
    <property type="molecule type" value="Genomic_DNA"/>
</dbReference>
<dbReference type="OrthoDB" id="9804559at2"/>
<dbReference type="GO" id="GO:0009425">
    <property type="term" value="C:bacterial-type flagellum basal body"/>
    <property type="evidence" value="ECO:0007669"/>
    <property type="project" value="UniProtKB-SubCell"/>
</dbReference>
<dbReference type="SUPFAM" id="SSF117143">
    <property type="entry name" value="Flagellar hook protein flgE"/>
    <property type="match status" value="1"/>
</dbReference>
<feature type="domain" description="Flagellar basal body rod protein N-terminal" evidence="5">
    <location>
        <begin position="6"/>
        <end position="32"/>
    </location>
</feature>
<proteinExistence type="inferred from homology"/>
<evidence type="ECO:0000313" key="9">
    <source>
        <dbReference type="Proteomes" id="UP000048949"/>
    </source>
</evidence>
<keyword evidence="3 4" id="KW-0975">Bacterial flagellum</keyword>
<comment type="subcellular location">
    <subcellularLocation>
        <location evidence="1 4">Bacterial flagellum basal body</location>
    </subcellularLocation>
</comment>
<dbReference type="InterPro" id="IPR001444">
    <property type="entry name" value="Flag_bb_rod_N"/>
</dbReference>
<dbReference type="InterPro" id="IPR010930">
    <property type="entry name" value="Flg_bb/hook_C_dom"/>
</dbReference>
<accession>A0A0U1NN53</accession>
<dbReference type="STRING" id="282199.GCA_001049735_02194"/>
<dbReference type="InterPro" id="IPR037925">
    <property type="entry name" value="FlgE/F/G-like"/>
</dbReference>